<dbReference type="PROSITE" id="PS00572">
    <property type="entry name" value="GLYCOSYL_HYDROL_F1_1"/>
    <property type="match status" value="1"/>
</dbReference>
<dbReference type="InterPro" id="IPR033132">
    <property type="entry name" value="GH_1_N_CS"/>
</dbReference>
<evidence type="ECO:0000313" key="7">
    <source>
        <dbReference type="EMBL" id="PJA64156.1"/>
    </source>
</evidence>
<dbReference type="PANTHER" id="PTHR10353">
    <property type="entry name" value="GLYCOSYL HYDROLASE"/>
    <property type="match status" value="1"/>
</dbReference>
<evidence type="ECO:0000256" key="6">
    <source>
        <dbReference type="RuleBase" id="RU004468"/>
    </source>
</evidence>
<feature type="active site" description="Nucleophile" evidence="4">
    <location>
        <position position="293"/>
    </location>
</feature>
<organism evidence="7 8">
    <name type="scientific">Candidatus Portnoybacteria bacterium CG_4_9_14_3_um_filter_43_11</name>
    <dbReference type="NCBI Taxonomy" id="1974805"/>
    <lineage>
        <taxon>Bacteria</taxon>
        <taxon>Candidatus Portnoyibacteriota</taxon>
    </lineage>
</organism>
<comment type="similarity">
    <text evidence="1 5">Belongs to the glycosyl hydrolase 1 family.</text>
</comment>
<evidence type="ECO:0000256" key="2">
    <source>
        <dbReference type="ARBA" id="ARBA00022801"/>
    </source>
</evidence>
<dbReference type="SUPFAM" id="SSF51445">
    <property type="entry name" value="(Trans)glycosidases"/>
    <property type="match status" value="1"/>
</dbReference>
<accession>A0A2M7YMG7</accession>
<dbReference type="InterPro" id="IPR017853">
    <property type="entry name" value="GH"/>
</dbReference>
<dbReference type="Pfam" id="PF00232">
    <property type="entry name" value="Glyco_hydro_1"/>
    <property type="match status" value="2"/>
</dbReference>
<dbReference type="PRINTS" id="PR00131">
    <property type="entry name" value="GLHYDRLASE1"/>
</dbReference>
<dbReference type="InterPro" id="IPR001360">
    <property type="entry name" value="Glyco_hydro_1"/>
</dbReference>
<evidence type="ECO:0000256" key="5">
    <source>
        <dbReference type="RuleBase" id="RU003690"/>
    </source>
</evidence>
<keyword evidence="3 6" id="KW-0326">Glycosidase</keyword>
<dbReference type="PANTHER" id="PTHR10353:SF209">
    <property type="entry name" value="GALACTOLIPID GALACTOSYLTRANSFERASE SFR2, CHLOROPLASTIC"/>
    <property type="match status" value="1"/>
</dbReference>
<dbReference type="PROSITE" id="PS00653">
    <property type="entry name" value="GLYCOSYL_HYDROL_F1_2"/>
    <property type="match status" value="1"/>
</dbReference>
<evidence type="ECO:0000256" key="3">
    <source>
        <dbReference type="ARBA" id="ARBA00023295"/>
    </source>
</evidence>
<dbReference type="GO" id="GO:0005975">
    <property type="term" value="P:carbohydrate metabolic process"/>
    <property type="evidence" value="ECO:0007669"/>
    <property type="project" value="InterPro"/>
</dbReference>
<reference evidence="8" key="1">
    <citation type="submission" date="2017-09" db="EMBL/GenBank/DDBJ databases">
        <title>Depth-based differentiation of microbial function through sediment-hosted aquifers and enrichment of novel symbionts in the deep terrestrial subsurface.</title>
        <authorList>
            <person name="Probst A.J."/>
            <person name="Ladd B."/>
            <person name="Jarett J.K."/>
            <person name="Geller-Mcgrath D.E."/>
            <person name="Sieber C.M.K."/>
            <person name="Emerson J.B."/>
            <person name="Anantharaman K."/>
            <person name="Thomas B.C."/>
            <person name="Malmstrom R."/>
            <person name="Stieglmeier M."/>
            <person name="Klingl A."/>
            <person name="Woyke T."/>
            <person name="Ryan C.M."/>
            <person name="Banfield J.F."/>
        </authorList>
    </citation>
    <scope>NUCLEOTIDE SEQUENCE [LARGE SCALE GENOMIC DNA]</scope>
</reference>
<protein>
    <submittedName>
        <fullName evidence="7">Glycoside hydrolase family 1 protein</fullName>
    </submittedName>
</protein>
<keyword evidence="2 6" id="KW-0378">Hydrolase</keyword>
<dbReference type="Gene3D" id="3.20.20.80">
    <property type="entry name" value="Glycosidases"/>
    <property type="match status" value="2"/>
</dbReference>
<evidence type="ECO:0000313" key="8">
    <source>
        <dbReference type="Proteomes" id="UP000230941"/>
    </source>
</evidence>
<evidence type="ECO:0000256" key="1">
    <source>
        <dbReference type="ARBA" id="ARBA00010838"/>
    </source>
</evidence>
<dbReference type="AlphaFoldDB" id="A0A2M7YMG7"/>
<comment type="caution">
    <text evidence="7">The sequence shown here is derived from an EMBL/GenBank/DDBJ whole genome shotgun (WGS) entry which is preliminary data.</text>
</comment>
<dbReference type="GO" id="GO:0008422">
    <property type="term" value="F:beta-glucosidase activity"/>
    <property type="evidence" value="ECO:0007669"/>
    <property type="project" value="TreeGrafter"/>
</dbReference>
<name>A0A2M7YMG7_9BACT</name>
<dbReference type="EMBL" id="PFWG01000003">
    <property type="protein sequence ID" value="PJA64156.1"/>
    <property type="molecule type" value="Genomic_DNA"/>
</dbReference>
<dbReference type="InterPro" id="IPR018120">
    <property type="entry name" value="Glyco_hydro_1_AS"/>
</dbReference>
<evidence type="ECO:0000256" key="4">
    <source>
        <dbReference type="PROSITE-ProRule" id="PRU10055"/>
    </source>
</evidence>
<sequence>MSEMKFPNNFLWGAATSSHQVEGGNVNDWSEWKKGDAGRACDHYHRFEQDFDLAKSLGHNAHHFSIEWSRIEPKEGKINQNEIEHYRQVIRALRQRGLEPFVTLWHFTLPTWLAKKGGWLNPKAPYYFDRYVKIIAENLFNEVKFWITINEPNVYALNSYLRDVWPPQKKSAAKYLKVLKNLVKAHQLAYRALRLVDLDCQVGVAKNQTFFEGNLLLKYPANYFHNQYFLERIKNSQDFIGLNYYFHNRIKGFKFNHNSNEEFSDLGWEIYPEGIYRVLKDLKKYNKPIYITENGLADKDDAKREKFIKEHLTWIWRAIQEKIDVRGYFHWSLLDNFEWDKGFWPRFGLIEVDYQTMARKIRPSAKIYARICKENQLFAP</sequence>
<dbReference type="Proteomes" id="UP000230941">
    <property type="component" value="Unassembled WGS sequence"/>
</dbReference>
<gene>
    <name evidence="7" type="ORF">CO160_00090</name>
</gene>
<proteinExistence type="inferred from homology"/>